<feature type="transmembrane region" description="Helical" evidence="1">
    <location>
        <begin position="96"/>
        <end position="116"/>
    </location>
</feature>
<dbReference type="AlphaFoldDB" id="A0A1I4PI56"/>
<dbReference type="STRING" id="1123291.SAMN04490355_10649"/>
<dbReference type="EMBL" id="FOTS01000064">
    <property type="protein sequence ID" value="SFM27280.1"/>
    <property type="molecule type" value="Genomic_DNA"/>
</dbReference>
<keyword evidence="1" id="KW-0812">Transmembrane</keyword>
<evidence type="ECO:0008006" key="4">
    <source>
        <dbReference type="Google" id="ProtNLM"/>
    </source>
</evidence>
<protein>
    <recommendedName>
        <fullName evidence="4">DUF1453 domain-containing protein</fullName>
    </recommendedName>
</protein>
<accession>A0A1I4PI56</accession>
<keyword evidence="3" id="KW-1185">Reference proteome</keyword>
<feature type="transmembrane region" description="Helical" evidence="1">
    <location>
        <begin position="63"/>
        <end position="84"/>
    </location>
</feature>
<keyword evidence="1" id="KW-0472">Membrane</keyword>
<dbReference type="RefSeq" id="WP_090943335.1">
    <property type="nucleotide sequence ID" value="NZ_FOTS01000064.1"/>
</dbReference>
<feature type="transmembrane region" description="Helical" evidence="1">
    <location>
        <begin position="37"/>
        <end position="57"/>
    </location>
</feature>
<feature type="transmembrane region" description="Helical" evidence="1">
    <location>
        <begin position="13"/>
        <end position="30"/>
    </location>
</feature>
<proteinExistence type="predicted"/>
<dbReference type="OrthoDB" id="3034721at2"/>
<reference evidence="3" key="1">
    <citation type="submission" date="2016-10" db="EMBL/GenBank/DDBJ databases">
        <authorList>
            <person name="Varghese N."/>
            <person name="Submissions S."/>
        </authorList>
    </citation>
    <scope>NUCLEOTIDE SEQUENCE [LARGE SCALE GENOMIC DNA]</scope>
    <source>
        <strain evidence="3">DSM 13327</strain>
    </source>
</reference>
<dbReference type="InterPro" id="IPR046730">
    <property type="entry name" value="DUF6622"/>
</dbReference>
<evidence type="ECO:0000313" key="2">
    <source>
        <dbReference type="EMBL" id="SFM27280.1"/>
    </source>
</evidence>
<evidence type="ECO:0000256" key="1">
    <source>
        <dbReference type="SAM" id="Phobius"/>
    </source>
</evidence>
<gene>
    <name evidence="2" type="ORF">SAMN04490355_10649</name>
</gene>
<keyword evidence="1" id="KW-1133">Transmembrane helix</keyword>
<organism evidence="2 3">
    <name type="scientific">Pelosinus propionicus DSM 13327</name>
    <dbReference type="NCBI Taxonomy" id="1123291"/>
    <lineage>
        <taxon>Bacteria</taxon>
        <taxon>Bacillati</taxon>
        <taxon>Bacillota</taxon>
        <taxon>Negativicutes</taxon>
        <taxon>Selenomonadales</taxon>
        <taxon>Sporomusaceae</taxon>
        <taxon>Pelosinus</taxon>
    </lineage>
</organism>
<evidence type="ECO:0000313" key="3">
    <source>
        <dbReference type="Proteomes" id="UP000199520"/>
    </source>
</evidence>
<feature type="transmembrane region" description="Helical" evidence="1">
    <location>
        <begin position="136"/>
        <end position="156"/>
    </location>
</feature>
<dbReference type="Proteomes" id="UP000199520">
    <property type="component" value="Unassembled WGS sequence"/>
</dbReference>
<dbReference type="Pfam" id="PF20327">
    <property type="entry name" value="DUF6622"/>
    <property type="match status" value="1"/>
</dbReference>
<name>A0A1I4PI56_9FIRM</name>
<sequence>MRFIWQTLIHTPWWVYLLLVYLIIVGLKASKARVIPFWKIFVLPIIFLSISIQNLATIENIEYLSIISWIAAILGGSLYGWWQVKRLDIKIDKKSLLIQIPGSWDTLIIIVIIFIAKYYLGYEKATNPVLVEQLNFKVSMLVVSGLCTGLFLGKLLGYMRHYKRDTYGDLT</sequence>